<dbReference type="InterPro" id="IPR001680">
    <property type="entry name" value="WD40_rpt"/>
</dbReference>
<reference evidence="2" key="1">
    <citation type="submission" date="2021-01" db="EMBL/GenBank/DDBJ databases">
        <authorList>
            <person name="Kaushik A."/>
        </authorList>
    </citation>
    <scope>NUCLEOTIDE SEQUENCE</scope>
    <source>
        <strain evidence="2">AG6-10EEA</strain>
    </source>
</reference>
<sequence length="153" mass="16672">MPFGNAPFSPNSTHLATCEWHNIYIRNIPSGEPVLCLPTGHTSSLNSIAFSPQGTCVASASDDATIRICSVRLSESSDNTSNSDTTTKWQLRPDGWVIGSDSELLLWVPPDLHASLLWPSNTTLFSTNGYVRLNFDGARIGEEWANSYEPANS</sequence>
<dbReference type="SMART" id="SM00320">
    <property type="entry name" value="WD40"/>
    <property type="match status" value="1"/>
</dbReference>
<gene>
    <name evidence="2" type="ORF">RDB_LOCUS14050</name>
</gene>
<dbReference type="SUPFAM" id="SSF50978">
    <property type="entry name" value="WD40 repeat-like"/>
    <property type="match status" value="1"/>
</dbReference>
<proteinExistence type="predicted"/>
<dbReference type="Gene3D" id="2.130.10.10">
    <property type="entry name" value="YVTN repeat-like/Quinoprotein amine dehydrogenase"/>
    <property type="match status" value="1"/>
</dbReference>
<dbReference type="Pfam" id="PF00400">
    <property type="entry name" value="WD40"/>
    <property type="match status" value="1"/>
</dbReference>
<organism evidence="2 3">
    <name type="scientific">Rhizoctonia solani</name>
    <dbReference type="NCBI Taxonomy" id="456999"/>
    <lineage>
        <taxon>Eukaryota</taxon>
        <taxon>Fungi</taxon>
        <taxon>Dikarya</taxon>
        <taxon>Basidiomycota</taxon>
        <taxon>Agaricomycotina</taxon>
        <taxon>Agaricomycetes</taxon>
        <taxon>Cantharellales</taxon>
        <taxon>Ceratobasidiaceae</taxon>
        <taxon>Rhizoctonia</taxon>
    </lineage>
</organism>
<evidence type="ECO:0000313" key="2">
    <source>
        <dbReference type="EMBL" id="CAE6422381.1"/>
    </source>
</evidence>
<dbReference type="PROSITE" id="PS50082">
    <property type="entry name" value="WD_REPEATS_2"/>
    <property type="match status" value="1"/>
</dbReference>
<dbReference type="AlphaFoldDB" id="A0A8H2XB07"/>
<dbReference type="Proteomes" id="UP000663853">
    <property type="component" value="Unassembled WGS sequence"/>
</dbReference>
<dbReference type="EMBL" id="CAJMXA010000236">
    <property type="protein sequence ID" value="CAE6422381.1"/>
    <property type="molecule type" value="Genomic_DNA"/>
</dbReference>
<comment type="caution">
    <text evidence="2">The sequence shown here is derived from an EMBL/GenBank/DDBJ whole genome shotgun (WGS) entry which is preliminary data.</text>
</comment>
<accession>A0A8H2XB07</accession>
<dbReference type="InterPro" id="IPR036322">
    <property type="entry name" value="WD40_repeat_dom_sf"/>
</dbReference>
<dbReference type="PROSITE" id="PS50294">
    <property type="entry name" value="WD_REPEATS_REGION"/>
    <property type="match status" value="1"/>
</dbReference>
<evidence type="ECO:0000256" key="1">
    <source>
        <dbReference type="PROSITE-ProRule" id="PRU00221"/>
    </source>
</evidence>
<protein>
    <submittedName>
        <fullName evidence="2">Uncharacterized protein</fullName>
    </submittedName>
</protein>
<feature type="repeat" description="WD" evidence="1">
    <location>
        <begin position="38"/>
        <end position="68"/>
    </location>
</feature>
<keyword evidence="1" id="KW-0853">WD repeat</keyword>
<evidence type="ECO:0000313" key="3">
    <source>
        <dbReference type="Proteomes" id="UP000663853"/>
    </source>
</evidence>
<name>A0A8H2XB07_9AGAM</name>
<dbReference type="InterPro" id="IPR015943">
    <property type="entry name" value="WD40/YVTN_repeat-like_dom_sf"/>
</dbReference>